<evidence type="ECO:0000256" key="1">
    <source>
        <dbReference type="SAM" id="Phobius"/>
    </source>
</evidence>
<evidence type="ECO:0008006" key="4">
    <source>
        <dbReference type="Google" id="ProtNLM"/>
    </source>
</evidence>
<name>A0ABY2DG51_9ACTN</name>
<keyword evidence="1" id="KW-1133">Transmembrane helix</keyword>
<sequence length="67" mass="6791">MTATTPGPALLVAEVLRRRAALARIALWSLVEAVPSLTAGLLVAAAVDRYVAGEVVAGSLLLAALLP</sequence>
<dbReference type="Proteomes" id="UP000295626">
    <property type="component" value="Unassembled WGS sequence"/>
</dbReference>
<accession>A0ABY2DG51</accession>
<proteinExistence type="predicted"/>
<dbReference type="EMBL" id="SMKE01000387">
    <property type="protein sequence ID" value="TDB93812.1"/>
    <property type="molecule type" value="Genomic_DNA"/>
</dbReference>
<evidence type="ECO:0000313" key="3">
    <source>
        <dbReference type="Proteomes" id="UP000295626"/>
    </source>
</evidence>
<feature type="non-terminal residue" evidence="2">
    <location>
        <position position="67"/>
    </location>
</feature>
<keyword evidence="1" id="KW-0472">Membrane</keyword>
<evidence type="ECO:0000313" key="2">
    <source>
        <dbReference type="EMBL" id="TDB93812.1"/>
    </source>
</evidence>
<organism evidence="2 3">
    <name type="scientific">Micromonospora fluostatini</name>
    <dbReference type="NCBI Taxonomy" id="1629071"/>
    <lineage>
        <taxon>Bacteria</taxon>
        <taxon>Bacillati</taxon>
        <taxon>Actinomycetota</taxon>
        <taxon>Actinomycetes</taxon>
        <taxon>Micromonosporales</taxon>
        <taxon>Micromonosporaceae</taxon>
        <taxon>Micromonospora</taxon>
    </lineage>
</organism>
<gene>
    <name evidence="2" type="ORF">E1091_11540</name>
</gene>
<reference evidence="2 3" key="1">
    <citation type="submission" date="2019-02" db="EMBL/GenBank/DDBJ databases">
        <title>Draft genome sequences of novel Actinobacteria.</title>
        <authorList>
            <person name="Sahin N."/>
            <person name="Ay H."/>
            <person name="Saygin H."/>
        </authorList>
    </citation>
    <scope>NUCLEOTIDE SEQUENCE [LARGE SCALE GENOMIC DNA]</scope>
    <source>
        <strain evidence="2 3">JCM 30529</strain>
    </source>
</reference>
<protein>
    <recommendedName>
        <fullName evidence="4">ABC transporter ATP-binding protein</fullName>
    </recommendedName>
</protein>
<feature type="transmembrane region" description="Helical" evidence="1">
    <location>
        <begin position="25"/>
        <end position="44"/>
    </location>
</feature>
<comment type="caution">
    <text evidence="2">The sequence shown here is derived from an EMBL/GenBank/DDBJ whole genome shotgun (WGS) entry which is preliminary data.</text>
</comment>
<keyword evidence="1" id="KW-0812">Transmembrane</keyword>
<keyword evidence="3" id="KW-1185">Reference proteome</keyword>